<sequence>MKIHFEKPGFSSENIFMTGGEKPGFFYKRLIRVQAIVRLTL</sequence>
<keyword evidence="2" id="KW-1185">Reference proteome</keyword>
<organism evidence="1 2">
    <name type="scientific">Desulfonema magnum</name>
    <dbReference type="NCBI Taxonomy" id="45655"/>
    <lineage>
        <taxon>Bacteria</taxon>
        <taxon>Pseudomonadati</taxon>
        <taxon>Thermodesulfobacteriota</taxon>
        <taxon>Desulfobacteria</taxon>
        <taxon>Desulfobacterales</taxon>
        <taxon>Desulfococcaceae</taxon>
        <taxon>Desulfonema</taxon>
    </lineage>
</organism>
<dbReference type="AlphaFoldDB" id="A0A975GNT8"/>
<dbReference type="Proteomes" id="UP000663722">
    <property type="component" value="Chromosome"/>
</dbReference>
<evidence type="ECO:0000313" key="1">
    <source>
        <dbReference type="EMBL" id="QTA88125.1"/>
    </source>
</evidence>
<evidence type="ECO:0000313" key="2">
    <source>
        <dbReference type="Proteomes" id="UP000663722"/>
    </source>
</evidence>
<dbReference type="KEGG" id="dmm:dnm_041650"/>
<name>A0A975GNT8_9BACT</name>
<protein>
    <submittedName>
        <fullName evidence="1">Uncharacterized protein</fullName>
    </submittedName>
</protein>
<reference evidence="1" key="1">
    <citation type="journal article" date="2021" name="Microb. Physiol.">
        <title>Proteogenomic Insights into the Physiology of Marine, Sulfate-Reducing, Filamentous Desulfonema limicola and Desulfonema magnum.</title>
        <authorList>
            <person name="Schnaars V."/>
            <person name="Wohlbrand L."/>
            <person name="Scheve S."/>
            <person name="Hinrichs C."/>
            <person name="Reinhardt R."/>
            <person name="Rabus R."/>
        </authorList>
    </citation>
    <scope>NUCLEOTIDE SEQUENCE</scope>
    <source>
        <strain evidence="1">4be13</strain>
    </source>
</reference>
<gene>
    <name evidence="1" type="ORF">dnm_041650</name>
</gene>
<proteinExistence type="predicted"/>
<accession>A0A975GNT8</accession>
<dbReference type="EMBL" id="CP061800">
    <property type="protein sequence ID" value="QTA88125.1"/>
    <property type="molecule type" value="Genomic_DNA"/>
</dbReference>